<proteinExistence type="predicted"/>
<evidence type="ECO:0000256" key="1">
    <source>
        <dbReference type="SAM" id="Phobius"/>
    </source>
</evidence>
<keyword evidence="1" id="KW-0812">Transmembrane</keyword>
<keyword evidence="1" id="KW-1133">Transmembrane helix</keyword>
<reference evidence="3" key="1">
    <citation type="submission" date="2021-01" db="EMBL/GenBank/DDBJ databases">
        <title>Genome public.</title>
        <authorList>
            <person name="Liu C."/>
            <person name="Sun Q."/>
        </authorList>
    </citation>
    <scope>NUCLEOTIDE SEQUENCE [LARGE SCALE GENOMIC DNA]</scope>
    <source>
        <strain evidence="3">YIM B02505</strain>
    </source>
</reference>
<feature type="transmembrane region" description="Helical" evidence="1">
    <location>
        <begin position="7"/>
        <end position="29"/>
    </location>
</feature>
<feature type="transmembrane region" description="Helical" evidence="1">
    <location>
        <begin position="35"/>
        <end position="54"/>
    </location>
</feature>
<dbReference type="RefSeq" id="WP_200266724.1">
    <property type="nucleotide sequence ID" value="NZ_JAENHN010000010.1"/>
</dbReference>
<feature type="transmembrane region" description="Helical" evidence="1">
    <location>
        <begin position="61"/>
        <end position="79"/>
    </location>
</feature>
<sequence length="109" mass="11894">MRDKQSIKGVGIIAVFLGLVLSKFLASYLGGNAQLMAMSVCGLITILLIMILVFQKHYLGSLFLFIIIAPIYLGIIGAYLDNLYIMGGSTVLFFVVLIAVIKLVPKLKK</sequence>
<gene>
    <name evidence="2" type="ORF">JHL18_04970</name>
</gene>
<dbReference type="Proteomes" id="UP000596739">
    <property type="component" value="Unassembled WGS sequence"/>
</dbReference>
<name>A0ABS1EKW3_9CLOT</name>
<protein>
    <recommendedName>
        <fullName evidence="4">Exosortase</fullName>
    </recommendedName>
</protein>
<evidence type="ECO:0000313" key="3">
    <source>
        <dbReference type="Proteomes" id="UP000596739"/>
    </source>
</evidence>
<dbReference type="EMBL" id="JAENHN010000010">
    <property type="protein sequence ID" value="MBK1809994.1"/>
    <property type="molecule type" value="Genomic_DNA"/>
</dbReference>
<evidence type="ECO:0000313" key="2">
    <source>
        <dbReference type="EMBL" id="MBK1809994.1"/>
    </source>
</evidence>
<keyword evidence="3" id="KW-1185">Reference proteome</keyword>
<accession>A0ABS1EKW3</accession>
<keyword evidence="1" id="KW-0472">Membrane</keyword>
<comment type="caution">
    <text evidence="2">The sequence shown here is derived from an EMBL/GenBank/DDBJ whole genome shotgun (WGS) entry which is preliminary data.</text>
</comment>
<feature type="transmembrane region" description="Helical" evidence="1">
    <location>
        <begin position="85"/>
        <end position="104"/>
    </location>
</feature>
<organism evidence="2 3">
    <name type="scientific">Clostridium yunnanense</name>
    <dbReference type="NCBI Taxonomy" id="2800325"/>
    <lineage>
        <taxon>Bacteria</taxon>
        <taxon>Bacillati</taxon>
        <taxon>Bacillota</taxon>
        <taxon>Clostridia</taxon>
        <taxon>Eubacteriales</taxon>
        <taxon>Clostridiaceae</taxon>
        <taxon>Clostridium</taxon>
    </lineage>
</organism>
<evidence type="ECO:0008006" key="4">
    <source>
        <dbReference type="Google" id="ProtNLM"/>
    </source>
</evidence>